<evidence type="ECO:0000313" key="17">
    <source>
        <dbReference type="Proteomes" id="UP000034883"/>
    </source>
</evidence>
<reference evidence="16 17" key="1">
    <citation type="submission" date="2015-03" db="EMBL/GenBank/DDBJ databases">
        <title>Genome assembly of Sandaracinus amylolyticus DSM 53668.</title>
        <authorList>
            <person name="Sharma G."/>
            <person name="Subramanian S."/>
        </authorList>
    </citation>
    <scope>NUCLEOTIDE SEQUENCE [LARGE SCALE GENOMIC DNA]</scope>
    <source>
        <strain evidence="16 17">DSM 53668</strain>
    </source>
</reference>
<comment type="cofactor">
    <cofactor evidence="2">
        <name>[4Fe-4S] cluster</name>
        <dbReference type="ChEBI" id="CHEBI:49883"/>
    </cofactor>
</comment>
<evidence type="ECO:0000256" key="2">
    <source>
        <dbReference type="ARBA" id="ARBA00001966"/>
    </source>
</evidence>
<proteinExistence type="inferred from homology"/>
<organism evidence="16 17">
    <name type="scientific">Sandaracinus amylolyticus</name>
    <dbReference type="NCBI Taxonomy" id="927083"/>
    <lineage>
        <taxon>Bacteria</taxon>
        <taxon>Pseudomonadati</taxon>
        <taxon>Myxococcota</taxon>
        <taxon>Polyangia</taxon>
        <taxon>Polyangiales</taxon>
        <taxon>Sandaracinaceae</taxon>
        <taxon>Sandaracinus</taxon>
    </lineage>
</organism>
<keyword evidence="8" id="KW-0479">Metal-binding</keyword>
<keyword evidence="17" id="KW-1185">Reference proteome</keyword>
<feature type="domain" description="FAD/NAD(P)-binding" evidence="14">
    <location>
        <begin position="13"/>
        <end position="298"/>
    </location>
</feature>
<evidence type="ECO:0000259" key="15">
    <source>
        <dbReference type="Pfam" id="PF18267"/>
    </source>
</evidence>
<comment type="cofactor">
    <cofactor evidence="1">
        <name>siroheme</name>
        <dbReference type="ChEBI" id="CHEBI:60052"/>
    </cofactor>
</comment>
<dbReference type="GO" id="GO:0016491">
    <property type="term" value="F:oxidoreductase activity"/>
    <property type="evidence" value="ECO:0007669"/>
    <property type="project" value="UniProtKB-KW"/>
</dbReference>
<dbReference type="Pfam" id="PF18267">
    <property type="entry name" value="Rubredoxin_C"/>
    <property type="match status" value="1"/>
</dbReference>
<evidence type="ECO:0000256" key="10">
    <source>
        <dbReference type="ARBA" id="ARBA00023002"/>
    </source>
</evidence>
<evidence type="ECO:0000256" key="1">
    <source>
        <dbReference type="ARBA" id="ARBA00001929"/>
    </source>
</evidence>
<dbReference type="Gene3D" id="3.30.390.30">
    <property type="match status" value="1"/>
</dbReference>
<evidence type="ECO:0000259" key="14">
    <source>
        <dbReference type="Pfam" id="PF07992"/>
    </source>
</evidence>
<accession>A0A0F6W7Q3</accession>
<dbReference type="PANTHER" id="PTHR43809:SF1">
    <property type="entry name" value="NITRITE REDUCTASE (NADH) LARGE SUBUNIT"/>
    <property type="match status" value="1"/>
</dbReference>
<keyword evidence="9" id="KW-0274">FAD</keyword>
<dbReference type="InterPro" id="IPR016156">
    <property type="entry name" value="FAD/NAD-linked_Rdtase_dimer_sf"/>
</dbReference>
<keyword evidence="10" id="KW-0560">Oxidoreductase</keyword>
<dbReference type="EMBL" id="CP011125">
    <property type="protein sequence ID" value="AKF09408.1"/>
    <property type="molecule type" value="Genomic_DNA"/>
</dbReference>
<evidence type="ECO:0000256" key="4">
    <source>
        <dbReference type="ARBA" id="ARBA00005096"/>
    </source>
</evidence>
<evidence type="ECO:0000259" key="13">
    <source>
        <dbReference type="Pfam" id="PF04324"/>
    </source>
</evidence>
<evidence type="ECO:0000256" key="3">
    <source>
        <dbReference type="ARBA" id="ARBA00001974"/>
    </source>
</evidence>
<feature type="domain" description="NADH-rubredoxin oxidoreductase C-terminal" evidence="15">
    <location>
        <begin position="334"/>
        <end position="397"/>
    </location>
</feature>
<evidence type="ECO:0000313" key="16">
    <source>
        <dbReference type="EMBL" id="AKF09408.1"/>
    </source>
</evidence>
<dbReference type="STRING" id="927083.DB32_006557"/>
<dbReference type="Gene3D" id="3.50.50.60">
    <property type="entry name" value="FAD/NAD(P)-binding domain"/>
    <property type="match status" value="2"/>
</dbReference>
<comment type="similarity">
    <text evidence="5">Belongs to the nitrite and sulfite reductase 4Fe-4S domain family.</text>
</comment>
<dbReference type="GO" id="GO:0046872">
    <property type="term" value="F:metal ion binding"/>
    <property type="evidence" value="ECO:0007669"/>
    <property type="project" value="UniProtKB-KW"/>
</dbReference>
<dbReference type="PANTHER" id="PTHR43809">
    <property type="entry name" value="NITRITE REDUCTASE (NADH) LARGE SUBUNIT"/>
    <property type="match status" value="1"/>
</dbReference>
<dbReference type="InterPro" id="IPR052034">
    <property type="entry name" value="NasD-like"/>
</dbReference>
<dbReference type="Proteomes" id="UP000034883">
    <property type="component" value="Chromosome"/>
</dbReference>
<keyword evidence="7" id="KW-0285">Flavoprotein</keyword>
<evidence type="ECO:0000256" key="8">
    <source>
        <dbReference type="ARBA" id="ARBA00022723"/>
    </source>
</evidence>
<dbReference type="InterPro" id="IPR041854">
    <property type="entry name" value="BFD-like_2Fe2S-bd_dom_sf"/>
</dbReference>
<feature type="domain" description="BFD-like [2Fe-2S]-binding" evidence="13">
    <location>
        <begin position="427"/>
        <end position="472"/>
    </location>
</feature>
<dbReference type="InterPro" id="IPR023753">
    <property type="entry name" value="FAD/NAD-binding_dom"/>
</dbReference>
<protein>
    <submittedName>
        <fullName evidence="16">Nitrite reductase [NAD(P)H] large subunit</fullName>
    </submittedName>
</protein>
<evidence type="ECO:0000256" key="12">
    <source>
        <dbReference type="ARBA" id="ARBA00023014"/>
    </source>
</evidence>
<dbReference type="Pfam" id="PF04324">
    <property type="entry name" value="Fer2_BFD"/>
    <property type="match status" value="1"/>
</dbReference>
<dbReference type="InterPro" id="IPR036188">
    <property type="entry name" value="FAD/NAD-bd_sf"/>
</dbReference>
<dbReference type="AlphaFoldDB" id="A0A0F6W7Q3"/>
<evidence type="ECO:0000256" key="7">
    <source>
        <dbReference type="ARBA" id="ARBA00022630"/>
    </source>
</evidence>
<dbReference type="KEGG" id="samy:DB32_006557"/>
<evidence type="ECO:0000256" key="11">
    <source>
        <dbReference type="ARBA" id="ARBA00023004"/>
    </source>
</evidence>
<sequence>MTEGRDVKSKKKQLAIIGNGMAASRLLDDLVARDATDRYDITVFGEEPGGAYNRVLLGRVLSGEEPDAIVMKTPRWYEDRGVRLVSTATVTKLDTASRRLQLKNGDEHPYDVAVMATGSVPLVPPLAGVFGLGGELKKGAFVYRTLDDCARIRAHVRPGDNAVVLGGGLLGLEAAKVLCDAGLHVTVVHLAQGLMETQLDHVGGQMLRKQIERTGIFVRAGRTAEAVLGEHAVEGIVLDDGQRLAAETIVIACGVRPRREVAVASGIPVNRGILVNDALMTEVPGVYAVGECAEHRGMTYGIVAPVLEQATVLASILSGRDPTARYRGSKIYARLKVAGVEVASMGIREPELESDDVIQVLEERKDAYRKLVVRNGQLVGAMLVGNTKIAAQLVQLFDRGDSLPEDPLEALSSTCAAGGARSADRVLCNCHRVPLSTVMAAIDGGAATVEGVAEITQAGTGCGSCKSEIAQLCTLRARPAAVGE</sequence>
<keyword evidence="6" id="KW-0349">Heme</keyword>
<comment type="pathway">
    <text evidence="4">Nitrogen metabolism; nitrate reduction (assimilation).</text>
</comment>
<dbReference type="PRINTS" id="PR00368">
    <property type="entry name" value="FADPNR"/>
</dbReference>
<gene>
    <name evidence="16" type="ORF">DB32_006557</name>
</gene>
<dbReference type="Gene3D" id="1.10.10.1100">
    <property type="entry name" value="BFD-like [2Fe-2S]-binding domain"/>
    <property type="match status" value="1"/>
</dbReference>
<comment type="cofactor">
    <cofactor evidence="3">
        <name>FAD</name>
        <dbReference type="ChEBI" id="CHEBI:57692"/>
    </cofactor>
</comment>
<dbReference type="GO" id="GO:0051536">
    <property type="term" value="F:iron-sulfur cluster binding"/>
    <property type="evidence" value="ECO:0007669"/>
    <property type="project" value="UniProtKB-KW"/>
</dbReference>
<evidence type="ECO:0000256" key="5">
    <source>
        <dbReference type="ARBA" id="ARBA00010429"/>
    </source>
</evidence>
<evidence type="ECO:0000256" key="9">
    <source>
        <dbReference type="ARBA" id="ARBA00022827"/>
    </source>
</evidence>
<dbReference type="SUPFAM" id="SSF51905">
    <property type="entry name" value="FAD/NAD(P)-binding domain"/>
    <property type="match status" value="2"/>
</dbReference>
<dbReference type="InterPro" id="IPR007419">
    <property type="entry name" value="BFD-like_2Fe2S-bd_dom"/>
</dbReference>
<dbReference type="InterPro" id="IPR041575">
    <property type="entry name" value="Rubredoxin_C"/>
</dbReference>
<name>A0A0F6W7Q3_9BACT</name>
<evidence type="ECO:0000256" key="6">
    <source>
        <dbReference type="ARBA" id="ARBA00022617"/>
    </source>
</evidence>
<dbReference type="Pfam" id="PF07992">
    <property type="entry name" value="Pyr_redox_2"/>
    <property type="match status" value="1"/>
</dbReference>
<keyword evidence="11" id="KW-0408">Iron</keyword>
<keyword evidence="12" id="KW-0411">Iron-sulfur</keyword>